<evidence type="ECO:0000256" key="1">
    <source>
        <dbReference type="ARBA" id="ARBA00022527"/>
    </source>
</evidence>
<dbReference type="InterPro" id="IPR036537">
    <property type="entry name" value="Adaptor_Cbl_N_dom_sf"/>
</dbReference>
<name>A0AAD7NY75_9AGAR</name>
<dbReference type="PANTHER" id="PTHR44329:SF298">
    <property type="entry name" value="MIXED LINEAGE KINASE DOMAIN-LIKE PROTEIN"/>
    <property type="match status" value="1"/>
</dbReference>
<evidence type="ECO:0000313" key="9">
    <source>
        <dbReference type="EMBL" id="KAJ7779895.1"/>
    </source>
</evidence>
<dbReference type="InterPro" id="IPR017441">
    <property type="entry name" value="Protein_kinase_ATP_BS"/>
</dbReference>
<dbReference type="InterPro" id="IPR051681">
    <property type="entry name" value="Ser/Thr_Kinases-Pseudokinases"/>
</dbReference>
<keyword evidence="10" id="KW-1185">Reference proteome</keyword>
<dbReference type="InterPro" id="IPR000719">
    <property type="entry name" value="Prot_kinase_dom"/>
</dbReference>
<evidence type="ECO:0000313" key="10">
    <source>
        <dbReference type="Proteomes" id="UP001215598"/>
    </source>
</evidence>
<dbReference type="EMBL" id="JARKIB010000005">
    <property type="protein sequence ID" value="KAJ7779895.1"/>
    <property type="molecule type" value="Genomic_DNA"/>
</dbReference>
<dbReference type="Gene3D" id="1.25.40.10">
    <property type="entry name" value="Tetratricopeptide repeat domain"/>
    <property type="match status" value="2"/>
</dbReference>
<dbReference type="InterPro" id="IPR008271">
    <property type="entry name" value="Ser/Thr_kinase_AS"/>
</dbReference>
<evidence type="ECO:0000256" key="5">
    <source>
        <dbReference type="SAM" id="Coils"/>
    </source>
</evidence>
<keyword evidence="9" id="KW-0808">Transferase</keyword>
<dbReference type="Gene3D" id="1.20.930.20">
    <property type="entry name" value="Adaptor protein Cbl, N-terminal domain"/>
    <property type="match status" value="1"/>
</dbReference>
<dbReference type="AlphaFoldDB" id="A0AAD7NY75"/>
<evidence type="ECO:0000256" key="2">
    <source>
        <dbReference type="ARBA" id="ARBA00022741"/>
    </source>
</evidence>
<dbReference type="CDD" id="cd21037">
    <property type="entry name" value="MLKL_NTD"/>
    <property type="match status" value="1"/>
</dbReference>
<evidence type="ECO:0000256" key="4">
    <source>
        <dbReference type="PROSITE-ProRule" id="PRU10141"/>
    </source>
</evidence>
<dbReference type="InterPro" id="IPR059179">
    <property type="entry name" value="MLKL-like_MCAfunc"/>
</dbReference>
<accession>A0AAD7NY75</accession>
<feature type="domain" description="Protein kinase" evidence="8">
    <location>
        <begin position="217"/>
        <end position="473"/>
    </location>
</feature>
<dbReference type="SUPFAM" id="SSF48452">
    <property type="entry name" value="TPR-like"/>
    <property type="match status" value="1"/>
</dbReference>
<dbReference type="Pfam" id="PF13374">
    <property type="entry name" value="TPR_10"/>
    <property type="match status" value="1"/>
</dbReference>
<dbReference type="GO" id="GO:0007166">
    <property type="term" value="P:cell surface receptor signaling pathway"/>
    <property type="evidence" value="ECO:0007669"/>
    <property type="project" value="InterPro"/>
</dbReference>
<protein>
    <submittedName>
        <fullName evidence="9">Kinase-like domain-containing protein</fullName>
    </submittedName>
</protein>
<proteinExistence type="predicted"/>
<keyword evidence="1" id="KW-0723">Serine/threonine-protein kinase</keyword>
<dbReference type="SUPFAM" id="SSF56112">
    <property type="entry name" value="Protein kinase-like (PK-like)"/>
    <property type="match status" value="1"/>
</dbReference>
<dbReference type="PROSITE" id="PS00107">
    <property type="entry name" value="PROTEIN_KINASE_ATP"/>
    <property type="match status" value="1"/>
</dbReference>
<sequence length="794" mass="87686">MALPIVPALATAFSVLSFIVASIQGVESSKNQFDVLAKSTEQLLRTLNSEFSDSRLVPTRCAKPLADLETLLREIHRFVEEEREGAFLKLLFQKDSRVARIELFHRRLGTCVDAFQISSLLNIQTMLADSKSANVRDTEALHANLVNLEKNNARLLQTLEINQNNTIAMMVSIQKQLNSRSVNRAEQNFYTHTLQYLTLRSGQSVKIEEWMISSFEIEYGLEIGAGGFGTVYQGTWNRTEVAIKVLQNVAGAKPSAASLRNEIEIWSTLRHPNILQFLGANTLDDKPFIVMPYIPHNARDFLRERPTLNPLPILRDISLGLEYLHSRKICHADLKAINVLVESTGRALLCDFGLARLKADAATRTLTTMDVSPVLGSRNWMAPELLIGSRYRVPVDIYAFGMTLYELYTDEIPLLSVPYGEFIDLVVHRGVRPERPEPDEGRTITDELWQLATRCWAATASDRPTATEVHDAIASMISNPHISPPEIVSASLPTPVRPTATEAHDAIASMISNPHVSPPEIVSASLPTPVVQALPPPRLYPGRKKVQSGVIDNFSRPTNVGKPSSPGPPPIGKSTSVQAPSSPFPAVPEVSEMAEHLQGADLDGLIGGQEWDLDTNGLRRLATLQENVLSQRQQTLGSDHTDTLLAASNLGSTYFRLGMLQQAEELQTLTAMFHLAATYRALRRLDDVLAMGEEVIGGRNALLGTFNLQTLTAAHAVGLTYHALGNYEEAKRYELVVFQERKRILGIKHRDTVMAMKALAVYRALHSRDASNSGGSSLKDTFDRTFTALKKGGE</sequence>
<organism evidence="9 10">
    <name type="scientific">Mycena metata</name>
    <dbReference type="NCBI Taxonomy" id="1033252"/>
    <lineage>
        <taxon>Eukaryota</taxon>
        <taxon>Fungi</taxon>
        <taxon>Dikarya</taxon>
        <taxon>Basidiomycota</taxon>
        <taxon>Agaricomycotina</taxon>
        <taxon>Agaricomycetes</taxon>
        <taxon>Agaricomycetidae</taxon>
        <taxon>Agaricales</taxon>
        <taxon>Marasmiineae</taxon>
        <taxon>Mycenaceae</taxon>
        <taxon>Mycena</taxon>
    </lineage>
</organism>
<dbReference type="Proteomes" id="UP001215598">
    <property type="component" value="Unassembled WGS sequence"/>
</dbReference>
<dbReference type="GO" id="GO:0004674">
    <property type="term" value="F:protein serine/threonine kinase activity"/>
    <property type="evidence" value="ECO:0007669"/>
    <property type="project" value="UniProtKB-KW"/>
</dbReference>
<feature type="binding site" evidence="4">
    <location>
        <position position="244"/>
    </location>
    <ligand>
        <name>ATP</name>
        <dbReference type="ChEBI" id="CHEBI:30616"/>
    </ligand>
</feature>
<evidence type="ECO:0000256" key="6">
    <source>
        <dbReference type="SAM" id="MobiDB-lite"/>
    </source>
</evidence>
<keyword evidence="7" id="KW-0732">Signal</keyword>
<dbReference type="Gene3D" id="1.10.510.10">
    <property type="entry name" value="Transferase(Phosphotransferase) domain 1"/>
    <property type="match status" value="1"/>
</dbReference>
<dbReference type="InterPro" id="IPR011009">
    <property type="entry name" value="Kinase-like_dom_sf"/>
</dbReference>
<feature type="region of interest" description="Disordered" evidence="6">
    <location>
        <begin position="553"/>
        <end position="585"/>
    </location>
</feature>
<evidence type="ECO:0000256" key="7">
    <source>
        <dbReference type="SAM" id="SignalP"/>
    </source>
</evidence>
<dbReference type="InterPro" id="IPR001245">
    <property type="entry name" value="Ser-Thr/Tyr_kinase_cat_dom"/>
</dbReference>
<dbReference type="Pfam" id="PF07714">
    <property type="entry name" value="PK_Tyr_Ser-Thr"/>
    <property type="match status" value="1"/>
</dbReference>
<feature type="coiled-coil region" evidence="5">
    <location>
        <begin position="138"/>
        <end position="165"/>
    </location>
</feature>
<dbReference type="GO" id="GO:0005524">
    <property type="term" value="F:ATP binding"/>
    <property type="evidence" value="ECO:0007669"/>
    <property type="project" value="UniProtKB-UniRule"/>
</dbReference>
<reference evidence="9" key="1">
    <citation type="submission" date="2023-03" db="EMBL/GenBank/DDBJ databases">
        <title>Massive genome expansion in bonnet fungi (Mycena s.s.) driven by repeated elements and novel gene families across ecological guilds.</title>
        <authorList>
            <consortium name="Lawrence Berkeley National Laboratory"/>
            <person name="Harder C.B."/>
            <person name="Miyauchi S."/>
            <person name="Viragh M."/>
            <person name="Kuo A."/>
            <person name="Thoen E."/>
            <person name="Andreopoulos B."/>
            <person name="Lu D."/>
            <person name="Skrede I."/>
            <person name="Drula E."/>
            <person name="Henrissat B."/>
            <person name="Morin E."/>
            <person name="Kohler A."/>
            <person name="Barry K."/>
            <person name="LaButti K."/>
            <person name="Morin E."/>
            <person name="Salamov A."/>
            <person name="Lipzen A."/>
            <person name="Mereny Z."/>
            <person name="Hegedus B."/>
            <person name="Baldrian P."/>
            <person name="Stursova M."/>
            <person name="Weitz H."/>
            <person name="Taylor A."/>
            <person name="Grigoriev I.V."/>
            <person name="Nagy L.G."/>
            <person name="Martin F."/>
            <person name="Kauserud H."/>
        </authorList>
    </citation>
    <scope>NUCLEOTIDE SEQUENCE</scope>
    <source>
        <strain evidence="9">CBHHK182m</strain>
    </source>
</reference>
<keyword evidence="5" id="KW-0175">Coiled coil</keyword>
<feature type="signal peptide" evidence="7">
    <location>
        <begin position="1"/>
        <end position="28"/>
    </location>
</feature>
<dbReference type="PROSITE" id="PS50011">
    <property type="entry name" value="PROTEIN_KINASE_DOM"/>
    <property type="match status" value="1"/>
</dbReference>
<comment type="caution">
    <text evidence="9">The sequence shown here is derived from an EMBL/GenBank/DDBJ whole genome shotgun (WGS) entry which is preliminary data.</text>
</comment>
<gene>
    <name evidence="9" type="ORF">B0H16DRAFT_727926</name>
</gene>
<dbReference type="PROSITE" id="PS00108">
    <property type="entry name" value="PROTEIN_KINASE_ST"/>
    <property type="match status" value="1"/>
</dbReference>
<evidence type="ECO:0000256" key="3">
    <source>
        <dbReference type="ARBA" id="ARBA00022840"/>
    </source>
</evidence>
<dbReference type="PANTHER" id="PTHR44329">
    <property type="entry name" value="SERINE/THREONINE-PROTEIN KINASE TNNI3K-RELATED"/>
    <property type="match status" value="1"/>
</dbReference>
<keyword evidence="3 4" id="KW-0067">ATP-binding</keyword>
<keyword evidence="2 4" id="KW-0547">Nucleotide-binding</keyword>
<dbReference type="SMART" id="SM00220">
    <property type="entry name" value="S_TKc"/>
    <property type="match status" value="1"/>
</dbReference>
<feature type="chain" id="PRO_5041988963" evidence="7">
    <location>
        <begin position="29"/>
        <end position="794"/>
    </location>
</feature>
<keyword evidence="9" id="KW-0418">Kinase</keyword>
<dbReference type="InterPro" id="IPR011990">
    <property type="entry name" value="TPR-like_helical_dom_sf"/>
</dbReference>
<evidence type="ECO:0000259" key="8">
    <source>
        <dbReference type="PROSITE" id="PS50011"/>
    </source>
</evidence>
<dbReference type="Gene3D" id="3.30.200.20">
    <property type="entry name" value="Phosphorylase Kinase, domain 1"/>
    <property type="match status" value="1"/>
</dbReference>